<dbReference type="EMBL" id="JAWRVI010000091">
    <property type="protein sequence ID" value="KAK4077978.1"/>
    <property type="molecule type" value="Genomic_DNA"/>
</dbReference>
<gene>
    <name evidence="2" type="ORF">Purlil1_12176</name>
</gene>
<accession>A0ABR0BI57</accession>
<dbReference type="Proteomes" id="UP001287286">
    <property type="component" value="Unassembled WGS sequence"/>
</dbReference>
<evidence type="ECO:0000256" key="1">
    <source>
        <dbReference type="SAM" id="MobiDB-lite"/>
    </source>
</evidence>
<reference evidence="2 3" key="1">
    <citation type="journal article" date="2024" name="Microbiol. Resour. Announc.">
        <title>Genome annotations for the ascomycete fungi Trichoderma harzianum, Trichoderma aggressivum, and Purpureocillium lilacinum.</title>
        <authorList>
            <person name="Beijen E.P.W."/>
            <person name="Ohm R.A."/>
        </authorList>
    </citation>
    <scope>NUCLEOTIDE SEQUENCE [LARGE SCALE GENOMIC DNA]</scope>
    <source>
        <strain evidence="2 3">CBS 150709</strain>
    </source>
</reference>
<comment type="caution">
    <text evidence="2">The sequence shown here is derived from an EMBL/GenBank/DDBJ whole genome shotgun (WGS) entry which is preliminary data.</text>
</comment>
<protein>
    <submittedName>
        <fullName evidence="2">Uncharacterized protein</fullName>
    </submittedName>
</protein>
<keyword evidence="3" id="KW-1185">Reference proteome</keyword>
<feature type="region of interest" description="Disordered" evidence="1">
    <location>
        <begin position="249"/>
        <end position="303"/>
    </location>
</feature>
<proteinExistence type="predicted"/>
<feature type="compositionally biased region" description="Low complexity" evidence="1">
    <location>
        <begin position="264"/>
        <end position="275"/>
    </location>
</feature>
<feature type="compositionally biased region" description="Polar residues" evidence="1">
    <location>
        <begin position="285"/>
        <end position="298"/>
    </location>
</feature>
<sequence>MEHPAEERVRNELGTSCWRRLDPQMWRFIHFLTCMSVMWSSINWQPIYAISRRHSSGRVVLAAAQLQLAPLQAATTAPIKDPFQKLPSRHADGLWGVGYAGCHQSIRDAASRLAANPTAPSDSGRALLRDAANLFGMPPIHEGRPQCIRGDVANSFGMPPFHAGCRRSVWDAASPLAANPTASSNSGCVLLRDAANLFGMPPIHEGRPQCIRGDVANSFGMPPVHAGCRQLMRDAAISCGMPPIHSAGCRQPAGSSTPWPQVQLPLLPSSSNLDDSNLDEGPTLGGNQNNWPRQQTPQRLPRAAGTVQPVAIAPIFDPSRAFILGFSRNCLPTGLGDAWREMAKVPVVSLVDLLTLLARLLHPVLAAF</sequence>
<evidence type="ECO:0000313" key="2">
    <source>
        <dbReference type="EMBL" id="KAK4077978.1"/>
    </source>
</evidence>
<name>A0ABR0BI57_PURLI</name>
<evidence type="ECO:0000313" key="3">
    <source>
        <dbReference type="Proteomes" id="UP001287286"/>
    </source>
</evidence>
<organism evidence="2 3">
    <name type="scientific">Purpureocillium lilacinum</name>
    <name type="common">Paecilomyces lilacinus</name>
    <dbReference type="NCBI Taxonomy" id="33203"/>
    <lineage>
        <taxon>Eukaryota</taxon>
        <taxon>Fungi</taxon>
        <taxon>Dikarya</taxon>
        <taxon>Ascomycota</taxon>
        <taxon>Pezizomycotina</taxon>
        <taxon>Sordariomycetes</taxon>
        <taxon>Hypocreomycetidae</taxon>
        <taxon>Hypocreales</taxon>
        <taxon>Ophiocordycipitaceae</taxon>
        <taxon>Purpureocillium</taxon>
    </lineage>
</organism>